<evidence type="ECO:0000313" key="2">
    <source>
        <dbReference type="EMBL" id="MXU96717.1"/>
    </source>
</evidence>
<accession>A0A6B0V3N2</accession>
<dbReference type="AlphaFoldDB" id="A0A6B0V3N2"/>
<proteinExistence type="predicted"/>
<evidence type="ECO:0000256" key="1">
    <source>
        <dbReference type="SAM" id="MobiDB-lite"/>
    </source>
</evidence>
<protein>
    <submittedName>
        <fullName evidence="2">Putative secreted protein</fullName>
    </submittedName>
</protein>
<name>A0A6B0V3N2_IXORI</name>
<feature type="region of interest" description="Disordered" evidence="1">
    <location>
        <begin position="137"/>
        <end position="159"/>
    </location>
</feature>
<sequence length="226" mass="23831">MRRVLPVAGGALVGFVEGTLAKRRPVDAGGVGEVGGVVAVGVQQVVVGEGRQGAKGVHKQRHLVEGVQGSRGKLHVHFGAPRHDLQLGPVALLGTDNGGECQHPLLRIRGGGRCHSSGRHLGLVHVVDDVAPDAADGEDASLGRRGLVPGQHGHGLHRGGHARVHAHMLHRDARRVRMQQHHHGRLEQAGEVATQQRVVEPHLGSRPLRAPGAAQAVQHLEQAPVK</sequence>
<reference evidence="2" key="1">
    <citation type="submission" date="2019-12" db="EMBL/GenBank/DDBJ databases">
        <title>An insight into the sialome of adult female Ixodes ricinus ticks feeding for 6 days.</title>
        <authorList>
            <person name="Perner J."/>
            <person name="Ribeiro J.M.C."/>
        </authorList>
    </citation>
    <scope>NUCLEOTIDE SEQUENCE</scope>
    <source>
        <strain evidence="2">Semi-engorged</strain>
        <tissue evidence="2">Salivary glands</tissue>
    </source>
</reference>
<organism evidence="2">
    <name type="scientific">Ixodes ricinus</name>
    <name type="common">Common tick</name>
    <name type="synonym">Acarus ricinus</name>
    <dbReference type="NCBI Taxonomy" id="34613"/>
    <lineage>
        <taxon>Eukaryota</taxon>
        <taxon>Metazoa</taxon>
        <taxon>Ecdysozoa</taxon>
        <taxon>Arthropoda</taxon>
        <taxon>Chelicerata</taxon>
        <taxon>Arachnida</taxon>
        <taxon>Acari</taxon>
        <taxon>Parasitiformes</taxon>
        <taxon>Ixodida</taxon>
        <taxon>Ixodoidea</taxon>
        <taxon>Ixodidae</taxon>
        <taxon>Ixodinae</taxon>
        <taxon>Ixodes</taxon>
    </lineage>
</organism>
<dbReference type="EMBL" id="GIFC01014634">
    <property type="protein sequence ID" value="MXU96717.1"/>
    <property type="molecule type" value="Transcribed_RNA"/>
</dbReference>
<feature type="region of interest" description="Disordered" evidence="1">
    <location>
        <begin position="205"/>
        <end position="226"/>
    </location>
</feature>